<keyword evidence="8" id="KW-1133">Transmembrane helix</keyword>
<dbReference type="PANTHER" id="PTHR48059:SF25">
    <property type="entry name" value="LEUCINE-RICH REPEAT PROTEIN FLOR 1"/>
    <property type="match status" value="1"/>
</dbReference>
<dbReference type="InterPro" id="IPR051848">
    <property type="entry name" value="PGIP"/>
</dbReference>
<dbReference type="InterPro" id="IPR032675">
    <property type="entry name" value="LRR_dom_sf"/>
</dbReference>
<evidence type="ECO:0000256" key="5">
    <source>
        <dbReference type="ARBA" id="ARBA00022692"/>
    </source>
</evidence>
<dbReference type="Gene3D" id="3.80.10.10">
    <property type="entry name" value="Ribonuclease Inhibitor"/>
    <property type="match status" value="1"/>
</dbReference>
<dbReference type="AlphaFoldDB" id="A0AAU9SYI6"/>
<evidence type="ECO:0000256" key="7">
    <source>
        <dbReference type="ARBA" id="ARBA00022737"/>
    </source>
</evidence>
<dbReference type="Pfam" id="PF00560">
    <property type="entry name" value="LRR_1"/>
    <property type="match status" value="4"/>
</dbReference>
<evidence type="ECO:0000256" key="10">
    <source>
        <dbReference type="ARBA" id="ARBA00023180"/>
    </source>
</evidence>
<name>A0AAU9SYI6_THLAR</name>
<comment type="subcellular location">
    <subcellularLocation>
        <location evidence="1">Cell envelope</location>
    </subcellularLocation>
    <subcellularLocation>
        <location evidence="2">Membrane</location>
        <topology evidence="2">Single-pass type I membrane protein</topology>
    </subcellularLocation>
</comment>
<organism evidence="11 12">
    <name type="scientific">Thlaspi arvense</name>
    <name type="common">Field penny-cress</name>
    <dbReference type="NCBI Taxonomy" id="13288"/>
    <lineage>
        <taxon>Eukaryota</taxon>
        <taxon>Viridiplantae</taxon>
        <taxon>Streptophyta</taxon>
        <taxon>Embryophyta</taxon>
        <taxon>Tracheophyta</taxon>
        <taxon>Spermatophyta</taxon>
        <taxon>Magnoliopsida</taxon>
        <taxon>eudicotyledons</taxon>
        <taxon>Gunneridae</taxon>
        <taxon>Pentapetalae</taxon>
        <taxon>rosids</taxon>
        <taxon>malvids</taxon>
        <taxon>Brassicales</taxon>
        <taxon>Brassicaceae</taxon>
        <taxon>Thlaspideae</taxon>
        <taxon>Thlaspi</taxon>
    </lineage>
</organism>
<accession>A0AAU9SYI6</accession>
<evidence type="ECO:0000313" key="12">
    <source>
        <dbReference type="Proteomes" id="UP000836841"/>
    </source>
</evidence>
<keyword evidence="5" id="KW-0812">Transmembrane</keyword>
<sequence>MSAKIKTEYLQLLVQSWHQQRATLIAEEIGDLRDLVILDWSSLYRLRGTIPRSIPKLKNLEHLRFKLTELSGSIPEYISELQNITFLDLSFNRFNGSIPGSISQMPKLEAIQLNSNKLTGSIPESFGSFVGKVPPDLYLDNNRLSGKIPKSLSKTDFNTLSLSGNKFSGDASMLLGHNKTTVRLDLSRNNFHFDLSKVNFAKSLVSLDLSHNRIFGELPSVLTKLRPDHFNVSFNSLCGSIPQGGLLQSFEVYEFSNNLCLCGAPLKRC</sequence>
<evidence type="ECO:0000256" key="6">
    <source>
        <dbReference type="ARBA" id="ARBA00022729"/>
    </source>
</evidence>
<keyword evidence="10" id="KW-0325">Glycoprotein</keyword>
<dbReference type="PANTHER" id="PTHR48059">
    <property type="entry name" value="POLYGALACTURONASE INHIBITOR 1"/>
    <property type="match status" value="1"/>
</dbReference>
<dbReference type="Proteomes" id="UP000836841">
    <property type="component" value="Chromosome 6"/>
</dbReference>
<dbReference type="EMBL" id="OU466862">
    <property type="protein sequence ID" value="CAH2073790.1"/>
    <property type="molecule type" value="Genomic_DNA"/>
</dbReference>
<keyword evidence="12" id="KW-1185">Reference proteome</keyword>
<evidence type="ECO:0000256" key="8">
    <source>
        <dbReference type="ARBA" id="ARBA00022989"/>
    </source>
</evidence>
<keyword evidence="6" id="KW-0732">Signal</keyword>
<evidence type="ECO:0000256" key="2">
    <source>
        <dbReference type="ARBA" id="ARBA00004479"/>
    </source>
</evidence>
<evidence type="ECO:0000256" key="3">
    <source>
        <dbReference type="ARBA" id="ARBA00009592"/>
    </source>
</evidence>
<evidence type="ECO:0000256" key="9">
    <source>
        <dbReference type="ARBA" id="ARBA00023136"/>
    </source>
</evidence>
<protein>
    <submittedName>
        <fullName evidence="11">Uncharacterized protein</fullName>
    </submittedName>
</protein>
<evidence type="ECO:0000256" key="1">
    <source>
        <dbReference type="ARBA" id="ARBA00004196"/>
    </source>
</evidence>
<comment type="similarity">
    <text evidence="3">Belongs to the RLP family.</text>
</comment>
<dbReference type="InterPro" id="IPR001611">
    <property type="entry name" value="Leu-rich_rpt"/>
</dbReference>
<dbReference type="SUPFAM" id="SSF52058">
    <property type="entry name" value="L domain-like"/>
    <property type="match status" value="1"/>
</dbReference>
<evidence type="ECO:0000313" key="11">
    <source>
        <dbReference type="EMBL" id="CAH2073790.1"/>
    </source>
</evidence>
<dbReference type="GO" id="GO:0016020">
    <property type="term" value="C:membrane"/>
    <property type="evidence" value="ECO:0007669"/>
    <property type="project" value="UniProtKB-SubCell"/>
</dbReference>
<gene>
    <name evidence="11" type="ORF">TAV2_LOCUS22209</name>
</gene>
<evidence type="ECO:0000256" key="4">
    <source>
        <dbReference type="ARBA" id="ARBA00022614"/>
    </source>
</evidence>
<keyword evidence="7" id="KW-0677">Repeat</keyword>
<keyword evidence="4" id="KW-0433">Leucine-rich repeat</keyword>
<keyword evidence="9" id="KW-0472">Membrane</keyword>
<reference evidence="11 12" key="1">
    <citation type="submission" date="2022-03" db="EMBL/GenBank/DDBJ databases">
        <authorList>
            <person name="Nunn A."/>
            <person name="Chopra R."/>
            <person name="Nunn A."/>
            <person name="Contreras Garrido A."/>
        </authorList>
    </citation>
    <scope>NUCLEOTIDE SEQUENCE [LARGE SCALE GENOMIC DNA]</scope>
</reference>
<proteinExistence type="inferred from homology"/>
<dbReference type="FunFam" id="3.80.10.10:FF:000041">
    <property type="entry name" value="LRR receptor-like serine/threonine-protein kinase ERECTA"/>
    <property type="match status" value="1"/>
</dbReference>